<feature type="domain" description="Myosin motor" evidence="7">
    <location>
        <begin position="1"/>
        <end position="240"/>
    </location>
</feature>
<keyword evidence="5 6" id="KW-0009">Actin-binding</keyword>
<dbReference type="InterPro" id="IPR027417">
    <property type="entry name" value="P-loop_NTPase"/>
</dbReference>
<dbReference type="InterPro" id="IPR036961">
    <property type="entry name" value="Kinesin_motor_dom_sf"/>
</dbReference>
<comment type="caution">
    <text evidence="6">Lacks conserved residue(s) required for the propagation of feature annotation.</text>
</comment>
<evidence type="ECO:0000313" key="8">
    <source>
        <dbReference type="EMBL" id="VEL10762.1"/>
    </source>
</evidence>
<comment type="caution">
    <text evidence="8">The sequence shown here is derived from an EMBL/GenBank/DDBJ whole genome shotgun (WGS) entry which is preliminary data.</text>
</comment>
<dbReference type="SUPFAM" id="SSF52540">
    <property type="entry name" value="P-loop containing nucleoside triphosphate hydrolases"/>
    <property type="match status" value="1"/>
</dbReference>
<evidence type="ECO:0000256" key="3">
    <source>
        <dbReference type="ARBA" id="ARBA00023123"/>
    </source>
</evidence>
<dbReference type="PANTHER" id="PTHR13140">
    <property type="entry name" value="MYOSIN"/>
    <property type="match status" value="1"/>
</dbReference>
<dbReference type="GO" id="GO:0000146">
    <property type="term" value="F:microfilament motor activity"/>
    <property type="evidence" value="ECO:0007669"/>
    <property type="project" value="TreeGrafter"/>
</dbReference>
<dbReference type="OrthoDB" id="10055605at2759"/>
<evidence type="ECO:0000256" key="6">
    <source>
        <dbReference type="PROSITE-ProRule" id="PRU00782"/>
    </source>
</evidence>
<evidence type="ECO:0000256" key="5">
    <source>
        <dbReference type="ARBA" id="ARBA00023203"/>
    </source>
</evidence>
<organism evidence="8 9">
    <name type="scientific">Protopolystoma xenopodis</name>
    <dbReference type="NCBI Taxonomy" id="117903"/>
    <lineage>
        <taxon>Eukaryota</taxon>
        <taxon>Metazoa</taxon>
        <taxon>Spiralia</taxon>
        <taxon>Lophotrochozoa</taxon>
        <taxon>Platyhelminthes</taxon>
        <taxon>Monogenea</taxon>
        <taxon>Polyopisthocotylea</taxon>
        <taxon>Polystomatidea</taxon>
        <taxon>Polystomatidae</taxon>
        <taxon>Protopolystoma</taxon>
    </lineage>
</organism>
<evidence type="ECO:0000256" key="1">
    <source>
        <dbReference type="ARBA" id="ARBA00022741"/>
    </source>
</evidence>
<dbReference type="GO" id="GO:0005524">
    <property type="term" value="F:ATP binding"/>
    <property type="evidence" value="ECO:0007669"/>
    <property type="project" value="UniProtKB-UniRule"/>
</dbReference>
<dbReference type="PANTHER" id="PTHR13140:SF745">
    <property type="entry name" value="UNCONVENTIONAL MYOSIN-VI"/>
    <property type="match status" value="1"/>
</dbReference>
<accession>A0A448WG20</accession>
<proteinExistence type="inferred from homology"/>
<dbReference type="SMART" id="SM00242">
    <property type="entry name" value="MYSc"/>
    <property type="match status" value="1"/>
</dbReference>
<dbReference type="GO" id="GO:0051015">
    <property type="term" value="F:actin filament binding"/>
    <property type="evidence" value="ECO:0007669"/>
    <property type="project" value="TreeGrafter"/>
</dbReference>
<name>A0A448WG20_9PLAT</name>
<dbReference type="PRINTS" id="PR00193">
    <property type="entry name" value="MYOSINHEAVY"/>
</dbReference>
<dbReference type="GO" id="GO:0007015">
    <property type="term" value="P:actin filament organization"/>
    <property type="evidence" value="ECO:0007669"/>
    <property type="project" value="TreeGrafter"/>
</dbReference>
<comment type="similarity">
    <text evidence="6">Belongs to the TRAFAC class myosin-kinesin ATPase superfamily. Myosin family.</text>
</comment>
<dbReference type="GO" id="GO:0030048">
    <property type="term" value="P:actin filament-based movement"/>
    <property type="evidence" value="ECO:0007669"/>
    <property type="project" value="TreeGrafter"/>
</dbReference>
<dbReference type="Gene3D" id="3.40.850.10">
    <property type="entry name" value="Kinesin motor domain"/>
    <property type="match status" value="1"/>
</dbReference>
<reference evidence="8" key="1">
    <citation type="submission" date="2018-11" db="EMBL/GenBank/DDBJ databases">
        <authorList>
            <consortium name="Pathogen Informatics"/>
        </authorList>
    </citation>
    <scope>NUCLEOTIDE SEQUENCE</scope>
</reference>
<dbReference type="EMBL" id="CAAALY010009872">
    <property type="protein sequence ID" value="VEL10762.1"/>
    <property type="molecule type" value="Genomic_DNA"/>
</dbReference>
<keyword evidence="1 6" id="KW-0547">Nucleotide-binding</keyword>
<gene>
    <name evidence="8" type="ORF">PXEA_LOCUS4202</name>
</gene>
<dbReference type="PROSITE" id="PS51456">
    <property type="entry name" value="MYOSIN_MOTOR"/>
    <property type="match status" value="1"/>
</dbReference>
<evidence type="ECO:0000256" key="2">
    <source>
        <dbReference type="ARBA" id="ARBA00022840"/>
    </source>
</evidence>
<sequence>MYLNESTLLNNMRQRYLKDKIYTYVANILIAVNPYCDIRDLFSHKTIAKYKGKSLGTLPPHVYAIADKAFRDIRTCKESQAIIVSGESGAGKTETTKHILQYLTTAYGAHSGPIEARINEGRFILNITNGIYQLVNLRTNPLLEAFGNAKTVRNNNSSRFGKFIEIYFSNSGLVNGGSVVHYLLEKSRVVSQSPDERNYHIFYRLCACPSMELRRSLRLNSPDSFNVSCRAAQKLFCTFC</sequence>
<dbReference type="InterPro" id="IPR001609">
    <property type="entry name" value="Myosin_head_motor_dom-like"/>
</dbReference>
<dbReference type="GO" id="GO:0016459">
    <property type="term" value="C:myosin complex"/>
    <property type="evidence" value="ECO:0007669"/>
    <property type="project" value="UniProtKB-KW"/>
</dbReference>
<evidence type="ECO:0000259" key="7">
    <source>
        <dbReference type="PROSITE" id="PS51456"/>
    </source>
</evidence>
<dbReference type="GO" id="GO:0005886">
    <property type="term" value="C:plasma membrane"/>
    <property type="evidence" value="ECO:0007669"/>
    <property type="project" value="TreeGrafter"/>
</dbReference>
<dbReference type="Pfam" id="PF00063">
    <property type="entry name" value="Myosin_head"/>
    <property type="match status" value="1"/>
</dbReference>
<protein>
    <recommendedName>
        <fullName evidence="7">Myosin motor domain-containing protein</fullName>
    </recommendedName>
</protein>
<feature type="binding site" evidence="6">
    <location>
        <begin position="86"/>
        <end position="93"/>
    </location>
    <ligand>
        <name>ATP</name>
        <dbReference type="ChEBI" id="CHEBI:30616"/>
    </ligand>
</feature>
<dbReference type="Proteomes" id="UP000784294">
    <property type="component" value="Unassembled WGS sequence"/>
</dbReference>
<keyword evidence="4 6" id="KW-0505">Motor protein</keyword>
<dbReference type="AlphaFoldDB" id="A0A448WG20"/>
<evidence type="ECO:0000313" key="9">
    <source>
        <dbReference type="Proteomes" id="UP000784294"/>
    </source>
</evidence>
<dbReference type="GO" id="GO:0030139">
    <property type="term" value="C:endocytic vesicle"/>
    <property type="evidence" value="ECO:0007669"/>
    <property type="project" value="TreeGrafter"/>
</dbReference>
<evidence type="ECO:0000256" key="4">
    <source>
        <dbReference type="ARBA" id="ARBA00023175"/>
    </source>
</evidence>
<keyword evidence="3 6" id="KW-0518">Myosin</keyword>
<keyword evidence="9" id="KW-1185">Reference proteome</keyword>
<keyword evidence="2 6" id="KW-0067">ATP-binding</keyword>